<dbReference type="InterPro" id="IPR053074">
    <property type="entry name" value="NPC_Nucleoporin"/>
</dbReference>
<feature type="compositionally biased region" description="Basic and acidic residues" evidence="1">
    <location>
        <begin position="729"/>
        <end position="745"/>
    </location>
</feature>
<feature type="compositionally biased region" description="Low complexity" evidence="1">
    <location>
        <begin position="569"/>
        <end position="581"/>
    </location>
</feature>
<dbReference type="CDD" id="cd13170">
    <property type="entry name" value="RanBD_NUP50"/>
    <property type="match status" value="1"/>
</dbReference>
<comment type="caution">
    <text evidence="3">The sequence shown here is derived from an EMBL/GenBank/DDBJ whole genome shotgun (WGS) entry which is preliminary data.</text>
</comment>
<dbReference type="Pfam" id="PF00638">
    <property type="entry name" value="Ran_BP1"/>
    <property type="match status" value="1"/>
</dbReference>
<evidence type="ECO:0000256" key="1">
    <source>
        <dbReference type="SAM" id="MobiDB-lite"/>
    </source>
</evidence>
<feature type="compositionally biased region" description="Polar residues" evidence="1">
    <location>
        <begin position="922"/>
        <end position="939"/>
    </location>
</feature>
<dbReference type="SUPFAM" id="SSF50729">
    <property type="entry name" value="PH domain-like"/>
    <property type="match status" value="1"/>
</dbReference>
<dbReference type="EMBL" id="JMSN01000081">
    <property type="protein sequence ID" value="KDN41328.1"/>
    <property type="molecule type" value="Genomic_DNA"/>
</dbReference>
<dbReference type="STRING" id="1037660.A0A066VM51"/>
<dbReference type="InterPro" id="IPR011993">
    <property type="entry name" value="PH-like_dom_sf"/>
</dbReference>
<feature type="compositionally biased region" description="Low complexity" evidence="1">
    <location>
        <begin position="67"/>
        <end position="81"/>
    </location>
</feature>
<gene>
    <name evidence="3" type="ORF">K437DRAFT_178241</name>
</gene>
<dbReference type="PANTHER" id="PTHR38697">
    <property type="entry name" value="NUCLEAR PORE COMPLEX PROTEIN SIMILAR TO S. CEREVISIAE NUP2 (EUROFUNG)"/>
    <property type="match status" value="1"/>
</dbReference>
<keyword evidence="4" id="KW-1185">Reference proteome</keyword>
<sequence length="1242" mass="129847">MDAHEYFQEAGPSRQPGLRSTTQLSSSPTLPPAKGDDSFGMVDSFGRTQQSGVNVRVGRSPRTPRVRASPYSRPHASSSSRLGPGATHEHGGSANSPFGAPALSPSLAYQAGQLSAARKLDIRRPARGQDAAGRSKAKAAGEEDVHLAQEAAKSPGMLQSFLSLISPYRSARKERSAAFGPDLNPNVDAERRAATASPLTRRLNGVQDSERASQLQADKISVAAALGTRSGNRLRGVLSQPSLPRHAGPTSSGFAKYSRMNAAQGLFVSSQQPSVGGVEATQRMAEEDADSMQSTDQGPEGIASPATMQTPTARTMQGSGHNEGVPDYSPQRNYSLLSKFFTEKSGASSSGDAEPLTELELAGCMKLIEECASAGRDLESEFGEIAAGHDITASIASNANSGGLLGVAGPSRTGLGVSPRRSESIGSSPSMRAGLYDVEVGGRPTPQLRPSRSFLSPYHVAKKTQAASAATVLAPVIRSPPASVSPAARRTRRTIYLGPGLSVAASPRTANRMRQAPPAQTLELPSFVVSSAGFGSKRVRREEPGAEPPMDSEMRDTRAQRDQEAGDNASPPTSLASSSTPFTNNALTSQPASFPQPASPVPMTPSRSQPQYLQQKQNQQVTTQGASPTAAAYGSAQPTMTRSATASALLGILQEHPLEPSPRPQPRLEVINPYQNASVSARLPSSSSSNSVASAPRTPGSLARARDRGSISERMAKSRAQAVANAKRKAAEEASKKESVLDLIEKSAPSPRNNKRLRSSAAASDAASGDASNTLPLTVASRDQPLQENDLFSRGAAVPDKAEKSKAATEEAKRRTQALQEKEKEQEKAKASAKTKAVEEEREQMKAKQAAKTSSDKPAAALPSKLILAPSSNGNLAAPSSPFSFQLPAQLAASIPKKPSPLATAVSAAPDSPGSDREDRTSISSAQTTPSKPVSTRSAAESGIFPFTTPATKCQGTPTPAAASTTPVSAPPFTLTAAATPKISAPALVALPQTSRDVALGEPPSALPIFDFALPSRVNERMLSAAERAARDTALSTLPKDLPAFKFNDEPAGSAAATQTPFSFPSQASGSSTSGSAAPSPTILSLPTSSPTAIKFSPSKPSAPPQPSSESSASEGTEDGEITSRDKGPGEGEEDEDTQHEVRVKAWRKDGAAWKDVGVGMLRLKKKKSSDKRRMLMRSEGNGNVLINFNLVKGLTARQDKTQIVFMGFEASEMVNFRVKAKSASEAAALKAAIEKEAAHVA</sequence>
<dbReference type="AlphaFoldDB" id="A0A066VM51"/>
<feature type="region of interest" description="Disordered" evidence="1">
    <location>
        <begin position="120"/>
        <end position="144"/>
    </location>
</feature>
<proteinExistence type="predicted"/>
<feature type="domain" description="RanBD1" evidence="2">
    <location>
        <begin position="1132"/>
        <end position="1198"/>
    </location>
</feature>
<feature type="compositionally biased region" description="Low complexity" evidence="1">
    <location>
        <begin position="609"/>
        <end position="624"/>
    </location>
</feature>
<reference evidence="3 4" key="1">
    <citation type="submission" date="2014-05" db="EMBL/GenBank/DDBJ databases">
        <title>Draft genome sequence of a rare smut relative, Tilletiaria anomala UBC 951.</title>
        <authorList>
            <consortium name="DOE Joint Genome Institute"/>
            <person name="Toome M."/>
            <person name="Kuo A."/>
            <person name="Henrissat B."/>
            <person name="Lipzen A."/>
            <person name="Tritt A."/>
            <person name="Yoshinaga Y."/>
            <person name="Zane M."/>
            <person name="Barry K."/>
            <person name="Grigoriev I.V."/>
            <person name="Spatafora J.W."/>
            <person name="Aimea M.C."/>
        </authorList>
    </citation>
    <scope>NUCLEOTIDE SEQUENCE [LARGE SCALE GENOMIC DNA]</scope>
    <source>
        <strain evidence="3 4">UBC 951</strain>
    </source>
</reference>
<accession>A0A066VM51</accession>
<evidence type="ECO:0000259" key="2">
    <source>
        <dbReference type="PROSITE" id="PS50196"/>
    </source>
</evidence>
<evidence type="ECO:0000313" key="3">
    <source>
        <dbReference type="EMBL" id="KDN41328.1"/>
    </source>
</evidence>
<dbReference type="Proteomes" id="UP000027361">
    <property type="component" value="Unassembled WGS sequence"/>
</dbReference>
<feature type="compositionally biased region" description="Basic and acidic residues" evidence="1">
    <location>
        <begin position="800"/>
        <end position="846"/>
    </location>
</feature>
<feature type="compositionally biased region" description="Low complexity" evidence="1">
    <location>
        <begin position="957"/>
        <end position="967"/>
    </location>
</feature>
<dbReference type="HOGENOM" id="CLU_266588_0_0_1"/>
<feature type="compositionally biased region" description="Low complexity" evidence="1">
    <location>
        <begin position="1061"/>
        <end position="1100"/>
    </location>
</feature>
<dbReference type="PROSITE" id="PS50196">
    <property type="entry name" value="RANBD1"/>
    <property type="match status" value="1"/>
</dbReference>
<feature type="region of interest" description="Disordered" evidence="1">
    <location>
        <begin position="1049"/>
        <end position="1142"/>
    </location>
</feature>
<feature type="region of interest" description="Disordered" evidence="1">
    <location>
        <begin position="679"/>
        <end position="860"/>
    </location>
</feature>
<feature type="region of interest" description="Disordered" evidence="1">
    <location>
        <begin position="535"/>
        <end position="639"/>
    </location>
</feature>
<feature type="compositionally biased region" description="Basic and acidic residues" evidence="1">
    <location>
        <begin position="704"/>
        <end position="716"/>
    </location>
</feature>
<feature type="region of interest" description="Disordered" evidence="1">
    <location>
        <begin position="235"/>
        <end position="255"/>
    </location>
</feature>
<protein>
    <recommendedName>
        <fullName evidence="2">RanBD1 domain-containing protein</fullName>
    </recommendedName>
</protein>
<feature type="region of interest" description="Disordered" evidence="1">
    <location>
        <begin position="268"/>
        <end position="329"/>
    </location>
</feature>
<dbReference type="Gene3D" id="2.30.29.30">
    <property type="entry name" value="Pleckstrin-homology domain (PH domain)/Phosphotyrosine-binding domain (PTB)"/>
    <property type="match status" value="1"/>
</dbReference>
<dbReference type="PANTHER" id="PTHR38697:SF1">
    <property type="entry name" value="NUCLEAR PORE COMPLEX PROTEIN SIMILAR TO S. CEREVISIAE NUP2 (EUROFUNG)"/>
    <property type="match status" value="1"/>
</dbReference>
<dbReference type="InterPro" id="IPR000156">
    <property type="entry name" value="Ran_bind_dom"/>
</dbReference>
<organism evidence="3 4">
    <name type="scientific">Tilletiaria anomala (strain ATCC 24038 / CBS 436.72 / UBC 951)</name>
    <dbReference type="NCBI Taxonomy" id="1037660"/>
    <lineage>
        <taxon>Eukaryota</taxon>
        <taxon>Fungi</taxon>
        <taxon>Dikarya</taxon>
        <taxon>Basidiomycota</taxon>
        <taxon>Ustilaginomycotina</taxon>
        <taxon>Exobasidiomycetes</taxon>
        <taxon>Georgefischeriales</taxon>
        <taxon>Tilletiariaceae</taxon>
        <taxon>Tilletiaria</taxon>
    </lineage>
</organism>
<dbReference type="OrthoDB" id="185618at2759"/>
<feature type="compositionally biased region" description="Low complexity" evidence="1">
    <location>
        <begin position="679"/>
        <end position="697"/>
    </location>
</feature>
<feature type="region of interest" description="Disordered" evidence="1">
    <location>
        <begin position="1"/>
        <end position="99"/>
    </location>
</feature>
<name>A0A066VM51_TILAU</name>
<dbReference type="OMA" id="MDAHEYF"/>
<dbReference type="SMART" id="SM00160">
    <property type="entry name" value="RanBD"/>
    <property type="match status" value="1"/>
</dbReference>
<feature type="compositionally biased region" description="Polar residues" evidence="1">
    <location>
        <begin position="306"/>
        <end position="320"/>
    </location>
</feature>
<feature type="compositionally biased region" description="Basic and acidic residues" evidence="1">
    <location>
        <begin position="552"/>
        <end position="564"/>
    </location>
</feature>
<feature type="compositionally biased region" description="Low complexity" evidence="1">
    <location>
        <begin position="759"/>
        <end position="772"/>
    </location>
</feature>
<feature type="region of interest" description="Disordered" evidence="1">
    <location>
        <begin position="899"/>
        <end position="967"/>
    </location>
</feature>
<evidence type="ECO:0000313" key="4">
    <source>
        <dbReference type="Proteomes" id="UP000027361"/>
    </source>
</evidence>
<dbReference type="InParanoid" id="A0A066VM51"/>
<dbReference type="RefSeq" id="XP_013241683.1">
    <property type="nucleotide sequence ID" value="XM_013386229.1"/>
</dbReference>
<feature type="compositionally biased region" description="Low complexity" evidence="1">
    <location>
        <begin position="18"/>
        <end position="28"/>
    </location>
</feature>
<dbReference type="GeneID" id="25261880"/>